<evidence type="ECO:0000256" key="4">
    <source>
        <dbReference type="ARBA" id="ARBA00022723"/>
    </source>
</evidence>
<dbReference type="Gene3D" id="1.25.40.10">
    <property type="entry name" value="Tetratricopeptide repeat domain"/>
    <property type="match status" value="1"/>
</dbReference>
<dbReference type="GO" id="GO:0020037">
    <property type="term" value="F:heme binding"/>
    <property type="evidence" value="ECO:0007669"/>
    <property type="project" value="InterPro"/>
</dbReference>
<dbReference type="GO" id="GO:0005506">
    <property type="term" value="F:iron ion binding"/>
    <property type="evidence" value="ECO:0007669"/>
    <property type="project" value="InterPro"/>
</dbReference>
<gene>
    <name evidence="8" type="ORF">E6K77_04790</name>
</gene>
<keyword evidence="1" id="KW-0813">Transport</keyword>
<comment type="caution">
    <text evidence="8">The sequence shown here is derived from an EMBL/GenBank/DDBJ whole genome shotgun (WGS) entry which is preliminary data.</text>
</comment>
<keyword evidence="2" id="KW-0602">Photosynthesis</keyword>
<dbReference type="InterPro" id="IPR003158">
    <property type="entry name" value="Photosyn_RC_cyt_c-su"/>
</dbReference>
<keyword evidence="3" id="KW-0349">Heme</keyword>
<dbReference type="GO" id="GO:0009055">
    <property type="term" value="F:electron transfer activity"/>
    <property type="evidence" value="ECO:0007669"/>
    <property type="project" value="InterPro"/>
</dbReference>
<dbReference type="SUPFAM" id="SSF48452">
    <property type="entry name" value="TPR-like"/>
    <property type="match status" value="1"/>
</dbReference>
<dbReference type="InterPro" id="IPR011990">
    <property type="entry name" value="TPR-like_helical_dom_sf"/>
</dbReference>
<keyword evidence="7" id="KW-0802">TPR repeat</keyword>
<reference evidence="8 9" key="1">
    <citation type="journal article" date="2019" name="Nat. Microbiol.">
        <title>Mediterranean grassland soil C-N compound turnover is dependent on rainfall and depth, and is mediated by genomically divergent microorganisms.</title>
        <authorList>
            <person name="Diamond S."/>
            <person name="Andeer P.F."/>
            <person name="Li Z."/>
            <person name="Crits-Christoph A."/>
            <person name="Burstein D."/>
            <person name="Anantharaman K."/>
            <person name="Lane K.R."/>
            <person name="Thomas B.C."/>
            <person name="Pan C."/>
            <person name="Northen T.R."/>
            <person name="Banfield J.F."/>
        </authorList>
    </citation>
    <scope>NUCLEOTIDE SEQUENCE [LARGE SCALE GENOMIC DNA]</scope>
    <source>
        <strain evidence="8">WS_7</strain>
    </source>
</reference>
<evidence type="ECO:0000256" key="3">
    <source>
        <dbReference type="ARBA" id="ARBA00022617"/>
    </source>
</evidence>
<keyword evidence="4" id="KW-0479">Metal-binding</keyword>
<name>A0A538TJ62_UNCEI</name>
<dbReference type="Proteomes" id="UP000317366">
    <property type="component" value="Unassembled WGS sequence"/>
</dbReference>
<dbReference type="SUPFAM" id="SSF48695">
    <property type="entry name" value="Multiheme cytochromes"/>
    <property type="match status" value="1"/>
</dbReference>
<evidence type="ECO:0000256" key="5">
    <source>
        <dbReference type="ARBA" id="ARBA00022982"/>
    </source>
</evidence>
<sequence length="274" mass="30372">MRWAILPDLVPEGAAMNLRRRVGSFAIVVATLAVAVAATARVAPAQQRFEWPEKAKNLKVLPKNTPKEKLSATMIGFTRALGVRCPFCHVGQEGQPLTTYDFVSDQKPTKDVARRMVKMVANINRDLSKMKFPEPKRVTVACVTCHRGRPRPLTLAEELASVYESAGIDSTVARYNTLRDRFYSSGSYDFSERSLNEFGMSLLAEGHSPDAIRILSINVEQNPKSSFAYSNLGNACAAAGQKDLAIQNYEKALELDPRNREAEQKLKELRGVAK</sequence>
<keyword evidence="6" id="KW-0408">Iron</keyword>
<evidence type="ECO:0000313" key="9">
    <source>
        <dbReference type="Proteomes" id="UP000317366"/>
    </source>
</evidence>
<evidence type="ECO:0000313" key="8">
    <source>
        <dbReference type="EMBL" id="TMQ63650.1"/>
    </source>
</evidence>
<keyword evidence="5" id="KW-0249">Electron transport</keyword>
<evidence type="ECO:0000256" key="2">
    <source>
        <dbReference type="ARBA" id="ARBA00022531"/>
    </source>
</evidence>
<dbReference type="GO" id="GO:0019684">
    <property type="term" value="P:photosynthesis, light reaction"/>
    <property type="evidence" value="ECO:0007669"/>
    <property type="project" value="InterPro"/>
</dbReference>
<dbReference type="NCBIfam" id="NF033196">
    <property type="entry name" value="c_type_nonphoto"/>
    <property type="match status" value="1"/>
</dbReference>
<dbReference type="EMBL" id="VBOX01000055">
    <property type="protein sequence ID" value="TMQ63650.1"/>
    <property type="molecule type" value="Genomic_DNA"/>
</dbReference>
<dbReference type="Pfam" id="PF02276">
    <property type="entry name" value="CytoC_RC"/>
    <property type="match status" value="1"/>
</dbReference>
<dbReference type="SMART" id="SM00028">
    <property type="entry name" value="TPR"/>
    <property type="match status" value="2"/>
</dbReference>
<dbReference type="Gene3D" id="1.10.468.10">
    <property type="entry name" value="Photosynthetic Reaction Center, subunit C, domain 2"/>
    <property type="match status" value="1"/>
</dbReference>
<dbReference type="PROSITE" id="PS50293">
    <property type="entry name" value="TPR_REGION"/>
    <property type="match status" value="1"/>
</dbReference>
<accession>A0A538TJ62</accession>
<evidence type="ECO:0000256" key="6">
    <source>
        <dbReference type="ARBA" id="ARBA00023004"/>
    </source>
</evidence>
<dbReference type="InterPro" id="IPR036280">
    <property type="entry name" value="Multihaem_cyt_sf"/>
</dbReference>
<evidence type="ECO:0000256" key="1">
    <source>
        <dbReference type="ARBA" id="ARBA00022448"/>
    </source>
</evidence>
<dbReference type="InterPro" id="IPR019734">
    <property type="entry name" value="TPR_rpt"/>
</dbReference>
<dbReference type="Pfam" id="PF00515">
    <property type="entry name" value="TPR_1"/>
    <property type="match status" value="1"/>
</dbReference>
<feature type="repeat" description="TPR" evidence="7">
    <location>
        <begin position="226"/>
        <end position="259"/>
    </location>
</feature>
<evidence type="ECO:0000256" key="7">
    <source>
        <dbReference type="PROSITE-ProRule" id="PRU00339"/>
    </source>
</evidence>
<dbReference type="GO" id="GO:0030077">
    <property type="term" value="C:plasma membrane light-harvesting complex"/>
    <property type="evidence" value="ECO:0007669"/>
    <property type="project" value="InterPro"/>
</dbReference>
<proteinExistence type="predicted"/>
<dbReference type="InterPro" id="IPR023119">
    <property type="entry name" value="Multihaem_cyt_PRC_cyt_su-like"/>
</dbReference>
<protein>
    <submittedName>
        <fullName evidence="8">C-type cytochrome</fullName>
    </submittedName>
</protein>
<dbReference type="AlphaFoldDB" id="A0A538TJ62"/>
<organism evidence="8 9">
    <name type="scientific">Eiseniibacteriota bacterium</name>
    <dbReference type="NCBI Taxonomy" id="2212470"/>
    <lineage>
        <taxon>Bacteria</taxon>
        <taxon>Candidatus Eiseniibacteriota</taxon>
    </lineage>
</organism>
<dbReference type="PROSITE" id="PS50005">
    <property type="entry name" value="TPR"/>
    <property type="match status" value="1"/>
</dbReference>